<evidence type="ECO:0008006" key="3">
    <source>
        <dbReference type="Google" id="ProtNLM"/>
    </source>
</evidence>
<protein>
    <recommendedName>
        <fullName evidence="3">Poly(3-hydroxyalkanoate) polymerase subunit PhaE</fullName>
    </recommendedName>
</protein>
<sequence length="293" mass="35503">MIEVYRKLPKESFELILRNIAVRDYMKRIWEQYNVLGKLEYVDHFDKMFEELFRFFIRPFEVIIFNERFIRSMFPMQDFLSARDLISAYADFVESLASHMKLTLQLLSQPIIKTPVDKFIEDWMDFARKFEVPARFPQDLPFALPADAKNYLIDCMKHWGDFVSDYEKYREMLRNSFRRSIENFCNFLSKSNVNSFDEFKNSLQDYLAKEFDALLKSEDYLKLQQRLFDALFDHIYCLRRFLELLLENNPASPFATVSQLDEAYKRIMDLRRKILELEKRIEALEVRLHDRKD</sequence>
<evidence type="ECO:0000313" key="2">
    <source>
        <dbReference type="EMBL" id="HEH35568.1"/>
    </source>
</evidence>
<comment type="caution">
    <text evidence="2">The sequence shown here is derived from an EMBL/GenBank/DDBJ whole genome shotgun (WGS) entry which is preliminary data.</text>
</comment>
<proteinExistence type="predicted"/>
<feature type="coiled-coil region" evidence="1">
    <location>
        <begin position="260"/>
        <end position="287"/>
    </location>
</feature>
<accession>A0A7J2TJM5</accession>
<keyword evidence="1" id="KW-0175">Coiled coil</keyword>
<dbReference type="EMBL" id="DSLA01000084">
    <property type="protein sequence ID" value="HEH35568.1"/>
    <property type="molecule type" value="Genomic_DNA"/>
</dbReference>
<dbReference type="AlphaFoldDB" id="A0A7J2TJM5"/>
<gene>
    <name evidence="2" type="ORF">ENP88_05370</name>
</gene>
<reference evidence="2" key="1">
    <citation type="journal article" date="2020" name="mSystems">
        <title>Genome- and Community-Level Interaction Insights into Carbon Utilization and Element Cycling Functions of Hydrothermarchaeota in Hydrothermal Sediment.</title>
        <authorList>
            <person name="Zhou Z."/>
            <person name="Liu Y."/>
            <person name="Xu W."/>
            <person name="Pan J."/>
            <person name="Luo Z.H."/>
            <person name="Li M."/>
        </authorList>
    </citation>
    <scope>NUCLEOTIDE SEQUENCE [LARGE SCALE GENOMIC DNA]</scope>
    <source>
        <strain evidence="2">SpSt-26</strain>
    </source>
</reference>
<name>A0A7J2TJM5_ARCFL</name>
<organism evidence="2">
    <name type="scientific">Archaeoglobus fulgidus</name>
    <dbReference type="NCBI Taxonomy" id="2234"/>
    <lineage>
        <taxon>Archaea</taxon>
        <taxon>Methanobacteriati</taxon>
        <taxon>Methanobacteriota</taxon>
        <taxon>Archaeoglobi</taxon>
        <taxon>Archaeoglobales</taxon>
        <taxon>Archaeoglobaceae</taxon>
        <taxon>Archaeoglobus</taxon>
    </lineage>
</organism>
<evidence type="ECO:0000256" key="1">
    <source>
        <dbReference type="SAM" id="Coils"/>
    </source>
</evidence>